<dbReference type="Proteomes" id="UP000001662">
    <property type="component" value="Chromosome"/>
</dbReference>
<accession>D9R3U6</accession>
<keyword evidence="2" id="KW-1185">Reference proteome</keyword>
<dbReference type="PaxDb" id="610130-Closa_0422"/>
<gene>
    <name evidence="1" type="ordered locus">Closa_0422</name>
</gene>
<dbReference type="EMBL" id="CP002109">
    <property type="protein sequence ID" value="ADL03059.1"/>
    <property type="molecule type" value="Genomic_DNA"/>
</dbReference>
<name>D9R3U6_LACSW</name>
<dbReference type="KEGG" id="csh:Closa_0422"/>
<dbReference type="OrthoDB" id="2061919at2"/>
<dbReference type="eggNOG" id="ENOG502ZE6E">
    <property type="taxonomic scope" value="Bacteria"/>
</dbReference>
<evidence type="ECO:0000313" key="2">
    <source>
        <dbReference type="Proteomes" id="UP000001662"/>
    </source>
</evidence>
<protein>
    <submittedName>
        <fullName evidence="1">Uncharacterized protein</fullName>
    </submittedName>
</protein>
<dbReference type="HOGENOM" id="CLU_2933328_0_0_9"/>
<dbReference type="STRING" id="610130.Closa_0422"/>
<reference evidence="1" key="1">
    <citation type="submission" date="2010-07" db="EMBL/GenBank/DDBJ databases">
        <title>Complete sequence of Clostridium saccharolyticum WM1.</title>
        <authorList>
            <consortium name="US DOE Joint Genome Institute"/>
            <person name="Lucas S."/>
            <person name="Copeland A."/>
            <person name="Lapidus A."/>
            <person name="Cheng J.-F."/>
            <person name="Bruce D."/>
            <person name="Goodwin L."/>
            <person name="Pitluck S."/>
            <person name="Chertkov O."/>
            <person name="Detter J.C."/>
            <person name="Han C."/>
            <person name="Tapia R."/>
            <person name="Land M."/>
            <person name="Hauser L."/>
            <person name="Chang Y.-J."/>
            <person name="Jeffries C."/>
            <person name="Kyrpides N."/>
            <person name="Ivanova N."/>
            <person name="Mikhailova N."/>
            <person name="Mouttaki H."/>
            <person name="Lin L."/>
            <person name="Zhou J."/>
            <person name="Hemme C.L."/>
            <person name="Woyke T."/>
        </authorList>
    </citation>
    <scope>NUCLEOTIDE SEQUENCE [LARGE SCALE GENOMIC DNA]</scope>
    <source>
        <strain evidence="1">WM1</strain>
    </source>
</reference>
<dbReference type="AlphaFoldDB" id="D9R3U6"/>
<evidence type="ECO:0000313" key="1">
    <source>
        <dbReference type="EMBL" id="ADL03059.1"/>
    </source>
</evidence>
<sequence length="60" mass="6774">MKLIMREKSRDIPVMVISESKERYGVVIGTSNDIVGILLNTGEYIDAPATAVRRIRKLKK</sequence>
<proteinExistence type="predicted"/>
<dbReference type="RefSeq" id="WP_013271157.1">
    <property type="nucleotide sequence ID" value="NC_014376.1"/>
</dbReference>
<organism evidence="1 2">
    <name type="scientific">Lacrimispora saccharolytica (strain ATCC 35040 / DSM 2544 / NRCC 2533 / WM1)</name>
    <name type="common">Clostridium saccharolyticum</name>
    <dbReference type="NCBI Taxonomy" id="610130"/>
    <lineage>
        <taxon>Bacteria</taxon>
        <taxon>Bacillati</taxon>
        <taxon>Bacillota</taxon>
        <taxon>Clostridia</taxon>
        <taxon>Lachnospirales</taxon>
        <taxon>Lachnospiraceae</taxon>
        <taxon>Lacrimispora</taxon>
    </lineage>
</organism>